<organism evidence="1">
    <name type="scientific">marine metagenome</name>
    <dbReference type="NCBI Taxonomy" id="408172"/>
    <lineage>
        <taxon>unclassified sequences</taxon>
        <taxon>metagenomes</taxon>
        <taxon>ecological metagenomes</taxon>
    </lineage>
</organism>
<name>A0A382DGZ9_9ZZZZ</name>
<dbReference type="SUPFAM" id="SSF51182">
    <property type="entry name" value="RmlC-like cupins"/>
    <property type="match status" value="1"/>
</dbReference>
<evidence type="ECO:0000313" key="1">
    <source>
        <dbReference type="EMBL" id="SVB37419.1"/>
    </source>
</evidence>
<evidence type="ECO:0008006" key="2">
    <source>
        <dbReference type="Google" id="ProtNLM"/>
    </source>
</evidence>
<sequence>PSPNDLEPVRFEEGDSYRVRPRTVHFMQAVTDVNVLEASTAHLEDVVRFRDRYGRVLPLD</sequence>
<accession>A0A382DGZ9</accession>
<feature type="non-terminal residue" evidence="1">
    <location>
        <position position="1"/>
    </location>
</feature>
<dbReference type="InterPro" id="IPR011051">
    <property type="entry name" value="RmlC_Cupin_sf"/>
</dbReference>
<dbReference type="AlphaFoldDB" id="A0A382DGZ9"/>
<protein>
    <recommendedName>
        <fullName evidence="2">Cupin domain-containing protein</fullName>
    </recommendedName>
</protein>
<dbReference type="EMBL" id="UINC01039231">
    <property type="protein sequence ID" value="SVB37419.1"/>
    <property type="molecule type" value="Genomic_DNA"/>
</dbReference>
<gene>
    <name evidence="1" type="ORF">METZ01_LOCUS190273</name>
</gene>
<proteinExistence type="predicted"/>
<reference evidence="1" key="1">
    <citation type="submission" date="2018-05" db="EMBL/GenBank/DDBJ databases">
        <authorList>
            <person name="Lanie J.A."/>
            <person name="Ng W.-L."/>
            <person name="Kazmierczak K.M."/>
            <person name="Andrzejewski T.M."/>
            <person name="Davidsen T.M."/>
            <person name="Wayne K.J."/>
            <person name="Tettelin H."/>
            <person name="Glass J.I."/>
            <person name="Rusch D."/>
            <person name="Podicherti R."/>
            <person name="Tsui H.-C.T."/>
            <person name="Winkler M.E."/>
        </authorList>
    </citation>
    <scope>NUCLEOTIDE SEQUENCE</scope>
</reference>